<feature type="region of interest" description="Disordered" evidence="1">
    <location>
        <begin position="39"/>
        <end position="135"/>
    </location>
</feature>
<evidence type="ECO:0000313" key="2">
    <source>
        <dbReference type="Proteomes" id="UP000050640"/>
    </source>
</evidence>
<keyword evidence="2" id="KW-1185">Reference proteome</keyword>
<feature type="compositionally biased region" description="Polar residues" evidence="1">
    <location>
        <begin position="95"/>
        <end position="108"/>
    </location>
</feature>
<reference evidence="3" key="1">
    <citation type="submission" date="2017-02" db="UniProtKB">
        <authorList>
            <consortium name="WormBaseParasite"/>
        </authorList>
    </citation>
    <scope>IDENTIFICATION</scope>
</reference>
<proteinExistence type="predicted"/>
<name>A0A0R3RLU9_9BILA</name>
<sequence>MLLPPKAAGYLPVAATVAPALVPDVLPYQPNPIVSIENYRSSKSRRRENSEHSLSLPSSPRVALSNRQTPRRQRRRVTTEDHSPNDESIYEEPPSLSSNLPDSHSPMQSRRYEGGKLERQQSHSSTSRYILRDER</sequence>
<dbReference type="Proteomes" id="UP000050640">
    <property type="component" value="Unplaced"/>
</dbReference>
<organism evidence="2 3">
    <name type="scientific">Elaeophora elaphi</name>
    <dbReference type="NCBI Taxonomy" id="1147741"/>
    <lineage>
        <taxon>Eukaryota</taxon>
        <taxon>Metazoa</taxon>
        <taxon>Ecdysozoa</taxon>
        <taxon>Nematoda</taxon>
        <taxon>Chromadorea</taxon>
        <taxon>Rhabditida</taxon>
        <taxon>Spirurina</taxon>
        <taxon>Spiruromorpha</taxon>
        <taxon>Filarioidea</taxon>
        <taxon>Onchocercidae</taxon>
        <taxon>Elaeophora</taxon>
    </lineage>
</organism>
<dbReference type="WBParaSite" id="EEL_0000245801-mRNA-1">
    <property type="protein sequence ID" value="EEL_0000245801-mRNA-1"/>
    <property type="gene ID" value="EEL_0000245801"/>
</dbReference>
<feature type="compositionally biased region" description="Basic and acidic residues" evidence="1">
    <location>
        <begin position="110"/>
        <end position="121"/>
    </location>
</feature>
<protein>
    <submittedName>
        <fullName evidence="3">Uncharacterized protein</fullName>
    </submittedName>
</protein>
<dbReference type="AlphaFoldDB" id="A0A0R3RLU9"/>
<evidence type="ECO:0000313" key="3">
    <source>
        <dbReference type="WBParaSite" id="EEL_0000245801-mRNA-1"/>
    </source>
</evidence>
<evidence type="ECO:0000256" key="1">
    <source>
        <dbReference type="SAM" id="MobiDB-lite"/>
    </source>
</evidence>
<accession>A0A0R3RLU9</accession>